<dbReference type="Proteomes" id="UP000824265">
    <property type="component" value="Unassembled WGS sequence"/>
</dbReference>
<sequence length="318" mass="37400">MQREQKSGQDMERLLLALQGRLGEEFHVKSDRDGEKTVFAVKKKGEEAGILLYPESHRVRRCLRNKGVWETAALLERMYKRKRSHLSKKELMGAKFSEVKGQILFTLESREECKEALHHIPHQPVLEMEMIGRLVVKQKGETYYRTINKDDLKAWGIEENELFALAKSNAPQLFPAYTMTLTDETGVWDIGKQKNFKRFFSAIETFNQVRESSFPILALLNHFCSVNSVLYEGYMEFLSNIWNDHVVILMGTRDDCFLYPFESYEKCPDLTVKLAREIKRANLWGLPYLSEHLYLYDRAEKTFRILPERINWDEFPEK</sequence>
<dbReference type="Pfam" id="PF18941">
    <property type="entry name" value="DUF5688"/>
    <property type="match status" value="1"/>
</dbReference>
<protein>
    <submittedName>
        <fullName evidence="1">Uncharacterized protein</fullName>
    </submittedName>
</protein>
<evidence type="ECO:0000313" key="2">
    <source>
        <dbReference type="Proteomes" id="UP000824265"/>
    </source>
</evidence>
<dbReference type="AlphaFoldDB" id="A0A9D1UBA4"/>
<reference evidence="1" key="2">
    <citation type="submission" date="2021-04" db="EMBL/GenBank/DDBJ databases">
        <authorList>
            <person name="Gilroy R."/>
        </authorList>
    </citation>
    <scope>NUCLEOTIDE SEQUENCE</scope>
    <source>
        <strain evidence="1">CHK195-6426</strain>
    </source>
</reference>
<evidence type="ECO:0000313" key="1">
    <source>
        <dbReference type="EMBL" id="HIW81569.1"/>
    </source>
</evidence>
<comment type="caution">
    <text evidence="1">The sequence shown here is derived from an EMBL/GenBank/DDBJ whole genome shotgun (WGS) entry which is preliminary data.</text>
</comment>
<proteinExistence type="predicted"/>
<dbReference type="EMBL" id="DXGH01000046">
    <property type="protein sequence ID" value="HIW81569.1"/>
    <property type="molecule type" value="Genomic_DNA"/>
</dbReference>
<organism evidence="1 2">
    <name type="scientific">Candidatus Acetatifactor stercoripullorum</name>
    <dbReference type="NCBI Taxonomy" id="2838414"/>
    <lineage>
        <taxon>Bacteria</taxon>
        <taxon>Bacillati</taxon>
        <taxon>Bacillota</taxon>
        <taxon>Clostridia</taxon>
        <taxon>Lachnospirales</taxon>
        <taxon>Lachnospiraceae</taxon>
        <taxon>Acetatifactor</taxon>
    </lineage>
</organism>
<dbReference type="InterPro" id="IPR043743">
    <property type="entry name" value="DUF5688"/>
</dbReference>
<accession>A0A9D1UBA4</accession>
<reference evidence="1" key="1">
    <citation type="journal article" date="2021" name="PeerJ">
        <title>Extensive microbial diversity within the chicken gut microbiome revealed by metagenomics and culture.</title>
        <authorList>
            <person name="Gilroy R."/>
            <person name="Ravi A."/>
            <person name="Getino M."/>
            <person name="Pursley I."/>
            <person name="Horton D.L."/>
            <person name="Alikhan N.F."/>
            <person name="Baker D."/>
            <person name="Gharbi K."/>
            <person name="Hall N."/>
            <person name="Watson M."/>
            <person name="Adriaenssens E.M."/>
            <person name="Foster-Nyarko E."/>
            <person name="Jarju S."/>
            <person name="Secka A."/>
            <person name="Antonio M."/>
            <person name="Oren A."/>
            <person name="Chaudhuri R.R."/>
            <person name="La Ragione R."/>
            <person name="Hildebrand F."/>
            <person name="Pallen M.J."/>
        </authorList>
    </citation>
    <scope>NUCLEOTIDE SEQUENCE</scope>
    <source>
        <strain evidence="1">CHK195-6426</strain>
    </source>
</reference>
<gene>
    <name evidence="1" type="ORF">H9742_08645</name>
</gene>
<name>A0A9D1UBA4_9FIRM</name>